<evidence type="ECO:0000256" key="2">
    <source>
        <dbReference type="ARBA" id="ARBA00022487"/>
    </source>
</evidence>
<evidence type="ECO:0000256" key="6">
    <source>
        <dbReference type="ARBA" id="ARBA00022801"/>
    </source>
</evidence>
<accession>A0A9W8P9J9</accession>
<proteinExistence type="inferred from homology"/>
<dbReference type="GO" id="GO:0046872">
    <property type="term" value="F:metal ion binding"/>
    <property type="evidence" value="ECO:0007669"/>
    <property type="project" value="UniProtKB-KW"/>
</dbReference>
<dbReference type="PANTHER" id="PTHR33938:SF15">
    <property type="entry name" value="FERULOYL ESTERASE B-RELATED"/>
    <property type="match status" value="1"/>
</dbReference>
<dbReference type="PANTHER" id="PTHR33938">
    <property type="entry name" value="FERULOYL ESTERASE B-RELATED"/>
    <property type="match status" value="1"/>
</dbReference>
<dbReference type="GO" id="GO:0030600">
    <property type="term" value="F:feruloyl esterase activity"/>
    <property type="evidence" value="ECO:0007669"/>
    <property type="project" value="UniProtKB-EC"/>
</dbReference>
<evidence type="ECO:0000256" key="5">
    <source>
        <dbReference type="ARBA" id="ARBA00022729"/>
    </source>
</evidence>
<evidence type="ECO:0000313" key="11">
    <source>
        <dbReference type="EMBL" id="KAJ3749689.1"/>
    </source>
</evidence>
<dbReference type="SUPFAM" id="SSF53474">
    <property type="entry name" value="alpha/beta-Hydrolases"/>
    <property type="match status" value="1"/>
</dbReference>
<gene>
    <name evidence="11" type="ORF">DFH05DRAFT_1477961</name>
</gene>
<keyword evidence="8" id="KW-1015">Disulfide bond</keyword>
<keyword evidence="3" id="KW-0858">Xylan degradation</keyword>
<sequence length="557" mass="62097">MNNLISNIIKILSQFRLPSELRKAATFGLGITSFAGKTMETADFHSACSSVAPRISIPNTTVYFSDFVPTGSIIELRDNDPSCDRPSQFVLENICRIFMYTSTSTRSGLNLEVWLPRNWTGQFLSTGNGGLSGCIQYEDMAYASALGIATVGANNGHNGTSGKAFLQNPEVVEDYVYRSAHTGVVVGKAITKEFYGKSHTKSYYLGCSTGGRQGLKSVQDFPEDFDGVIAGAPANDFSGLLSWSGRHFGILGPPGSPSFITEEHWTNLIHTDIIEQCDTVDGVADGVIEDPNLCDYKPERLICSSGTNDRSNCLSGEQVKAIRTIFSPLYNPEGELWFPRQHPGSEDAVTRAMMYSGKPFPYTADWFRYTLYNDPNFDVTKLNRSDWAYSQAVNPFNIDTWKGDLSRFKSRNGKLITWHGQSDGLISPANSERYYDHVSHTMNIPPSELDDFYRFFRISGLGHCRGGDGAWAIGQTLRNIEKIQLDKEFLDPDRNVLTSMIRWVEEGKAPDVLLGRKYVNDSMALGIQTSRRHCRYPLRNHYHGNGNSSLPESWTCR</sequence>
<keyword evidence="2" id="KW-0719">Serine esterase</keyword>
<evidence type="ECO:0000313" key="12">
    <source>
        <dbReference type="Proteomes" id="UP001142393"/>
    </source>
</evidence>
<keyword evidence="6 10" id="KW-0378">Hydrolase</keyword>
<evidence type="ECO:0000256" key="3">
    <source>
        <dbReference type="ARBA" id="ARBA00022651"/>
    </source>
</evidence>
<dbReference type="Gene3D" id="3.40.50.1820">
    <property type="entry name" value="alpha/beta hydrolase"/>
    <property type="match status" value="1"/>
</dbReference>
<dbReference type="Proteomes" id="UP001142393">
    <property type="component" value="Unassembled WGS sequence"/>
</dbReference>
<dbReference type="GO" id="GO:0045493">
    <property type="term" value="P:xylan catabolic process"/>
    <property type="evidence" value="ECO:0007669"/>
    <property type="project" value="UniProtKB-KW"/>
</dbReference>
<keyword evidence="3" id="KW-0624">Polysaccharide degradation</keyword>
<evidence type="ECO:0000256" key="10">
    <source>
        <dbReference type="RuleBase" id="RU361238"/>
    </source>
</evidence>
<evidence type="ECO:0000256" key="9">
    <source>
        <dbReference type="ARBA" id="ARBA00034075"/>
    </source>
</evidence>
<protein>
    <recommendedName>
        <fullName evidence="10">Carboxylic ester hydrolase</fullName>
        <ecNumber evidence="10">3.1.1.-</ecNumber>
    </recommendedName>
</protein>
<comment type="catalytic activity">
    <reaction evidence="9">
        <text>feruloyl-polysaccharide + H2O = ferulate + polysaccharide.</text>
        <dbReference type="EC" id="3.1.1.73"/>
    </reaction>
</comment>
<organism evidence="11 12">
    <name type="scientific">Lentinula detonsa</name>
    <dbReference type="NCBI Taxonomy" id="2804962"/>
    <lineage>
        <taxon>Eukaryota</taxon>
        <taxon>Fungi</taxon>
        <taxon>Dikarya</taxon>
        <taxon>Basidiomycota</taxon>
        <taxon>Agaricomycotina</taxon>
        <taxon>Agaricomycetes</taxon>
        <taxon>Agaricomycetidae</taxon>
        <taxon>Agaricales</taxon>
        <taxon>Marasmiineae</taxon>
        <taxon>Omphalotaceae</taxon>
        <taxon>Lentinula</taxon>
    </lineage>
</organism>
<comment type="caution">
    <text evidence="11">The sequence shown here is derived from an EMBL/GenBank/DDBJ whole genome shotgun (WGS) entry which is preliminary data.</text>
</comment>
<comment type="similarity">
    <text evidence="1 10">Belongs to the tannase family.</text>
</comment>
<dbReference type="InterPro" id="IPR029058">
    <property type="entry name" value="AB_hydrolase_fold"/>
</dbReference>
<dbReference type="EC" id="3.1.1.-" evidence="10"/>
<keyword evidence="5" id="KW-0732">Signal</keyword>
<dbReference type="InterPro" id="IPR011118">
    <property type="entry name" value="Tannase/feruloyl_esterase"/>
</dbReference>
<evidence type="ECO:0000256" key="4">
    <source>
        <dbReference type="ARBA" id="ARBA00022723"/>
    </source>
</evidence>
<keyword evidence="12" id="KW-1185">Reference proteome</keyword>
<evidence type="ECO:0000256" key="8">
    <source>
        <dbReference type="ARBA" id="ARBA00023157"/>
    </source>
</evidence>
<keyword evidence="3" id="KW-0119">Carbohydrate metabolism</keyword>
<evidence type="ECO:0000256" key="7">
    <source>
        <dbReference type="ARBA" id="ARBA00022837"/>
    </source>
</evidence>
<keyword evidence="4" id="KW-0479">Metal-binding</keyword>
<name>A0A9W8P9J9_9AGAR</name>
<reference evidence="11 12" key="1">
    <citation type="journal article" date="2023" name="Proc. Natl. Acad. Sci. U.S.A.">
        <title>A global phylogenomic analysis of the shiitake genus Lentinula.</title>
        <authorList>
            <person name="Sierra-Patev S."/>
            <person name="Min B."/>
            <person name="Naranjo-Ortiz M."/>
            <person name="Looney B."/>
            <person name="Konkel Z."/>
            <person name="Slot J.C."/>
            <person name="Sakamoto Y."/>
            <person name="Steenwyk J.L."/>
            <person name="Rokas A."/>
            <person name="Carro J."/>
            <person name="Camarero S."/>
            <person name="Ferreira P."/>
            <person name="Molpeceres G."/>
            <person name="Ruiz-Duenas F.J."/>
            <person name="Serrano A."/>
            <person name="Henrissat B."/>
            <person name="Drula E."/>
            <person name="Hughes K.W."/>
            <person name="Mata J.L."/>
            <person name="Ishikawa N.K."/>
            <person name="Vargas-Isla R."/>
            <person name="Ushijima S."/>
            <person name="Smith C.A."/>
            <person name="Donoghue J."/>
            <person name="Ahrendt S."/>
            <person name="Andreopoulos W."/>
            <person name="He G."/>
            <person name="LaButti K."/>
            <person name="Lipzen A."/>
            <person name="Ng V."/>
            <person name="Riley R."/>
            <person name="Sandor L."/>
            <person name="Barry K."/>
            <person name="Martinez A.T."/>
            <person name="Xiao Y."/>
            <person name="Gibbons J.G."/>
            <person name="Terashima K."/>
            <person name="Grigoriev I.V."/>
            <person name="Hibbett D."/>
        </authorList>
    </citation>
    <scope>NUCLEOTIDE SEQUENCE [LARGE SCALE GENOMIC DNA]</scope>
    <source>
        <strain evidence="11 12">TFB7810</strain>
    </source>
</reference>
<dbReference type="Pfam" id="PF07519">
    <property type="entry name" value="Tannase"/>
    <property type="match status" value="1"/>
</dbReference>
<dbReference type="EMBL" id="JANVFU010000002">
    <property type="protein sequence ID" value="KAJ3749689.1"/>
    <property type="molecule type" value="Genomic_DNA"/>
</dbReference>
<keyword evidence="7" id="KW-0106">Calcium</keyword>
<evidence type="ECO:0000256" key="1">
    <source>
        <dbReference type="ARBA" id="ARBA00006249"/>
    </source>
</evidence>
<dbReference type="AlphaFoldDB" id="A0A9W8P9J9"/>